<dbReference type="InterPro" id="IPR018803">
    <property type="entry name" value="Ish1/Msc1-like"/>
</dbReference>
<gene>
    <name evidence="2" type="ORF">HG535_0C00470</name>
</gene>
<sequence length="501" mass="58403">MRQNILLSLLLAAAGAVTVVADQSNFNFEGWTQKDLQQYVEDHKKYLDKLGSKSVEDLKEELADKWAPTAQPKPWWQIWPSDDTHAWLKRDSKKPVSDWLFDTWSESDLKKFLKQHKIKYDAKASKDSLIKVAKDSFQNVSDKLECSGFYPSSEYFSDWSVDDLKEWLNDYQIPYDKAVDTKDELVDQVRENLYHASQLASEKRLEVLDSLDFVGRQLVDKSGEVKDDVLNSFSTKQLADWLENHKIAVDKKVAENRDELLKLAKNNARLLKDDMAWYAEKMSEKASPFLTKPPEYVESLWDKTAGKIGGLFAHYKHKSNEAINDTFLVDLNNWSRDRMKRYLDVRGIKYHLLATNGQLRQMVQDSRNSPLKNVRKHYEKLTENINYDDMKNWAQDKADQIQDSNAYESVSDKISSLNQDTQKWAQDISEKWSDSLTSWSVDDLRTYLKSFGVDTSTSTKDDLVEAAKLKTQMFFGSFHEPWYARWMHKARFYVTHPLSIF</sequence>
<keyword evidence="1" id="KW-0732">Signal</keyword>
<organism evidence="2 3">
    <name type="scientific">Zygotorulaspora mrakii</name>
    <name type="common">Zygosaccharomyces mrakii</name>
    <dbReference type="NCBI Taxonomy" id="42260"/>
    <lineage>
        <taxon>Eukaryota</taxon>
        <taxon>Fungi</taxon>
        <taxon>Dikarya</taxon>
        <taxon>Ascomycota</taxon>
        <taxon>Saccharomycotina</taxon>
        <taxon>Saccharomycetes</taxon>
        <taxon>Saccharomycetales</taxon>
        <taxon>Saccharomycetaceae</taxon>
        <taxon>Zygotorulaspora</taxon>
    </lineage>
</organism>
<feature type="signal peptide" evidence="1">
    <location>
        <begin position="1"/>
        <end position="21"/>
    </location>
</feature>
<evidence type="ECO:0008006" key="4">
    <source>
        <dbReference type="Google" id="ProtNLM"/>
    </source>
</evidence>
<evidence type="ECO:0000313" key="2">
    <source>
        <dbReference type="EMBL" id="QLG71698.1"/>
    </source>
</evidence>
<dbReference type="GeneID" id="59235394"/>
<proteinExistence type="predicted"/>
<feature type="chain" id="PRO_5028864905" description="Meiotic sister chromatid recombination protein 1" evidence="1">
    <location>
        <begin position="22"/>
        <end position="501"/>
    </location>
</feature>
<protein>
    <recommendedName>
        <fullName evidence="4">Meiotic sister chromatid recombination protein 1</fullName>
    </recommendedName>
</protein>
<accession>A0A7H9AZ57</accession>
<evidence type="ECO:0000256" key="1">
    <source>
        <dbReference type="SAM" id="SignalP"/>
    </source>
</evidence>
<reference evidence="2 3" key="1">
    <citation type="submission" date="2020-07" db="EMBL/GenBank/DDBJ databases">
        <title>The yeast mating-type switching endonuclease HO is a domesticated member of an unorthodox homing genetic element family.</title>
        <authorList>
            <person name="Coughlan A.Y."/>
            <person name="Lombardi L."/>
            <person name="Braun-Galleani S."/>
            <person name="Martos A.R."/>
            <person name="Galeote V."/>
            <person name="Bigey F."/>
            <person name="Dequin S."/>
            <person name="Byrne K.P."/>
            <person name="Wolfe K.H."/>
        </authorList>
    </citation>
    <scope>NUCLEOTIDE SEQUENCE [LARGE SCALE GENOMIC DNA]</scope>
    <source>
        <strain evidence="2 3">NRRL Y-6702</strain>
    </source>
</reference>
<dbReference type="OrthoDB" id="2527403at2759"/>
<dbReference type="Pfam" id="PF10281">
    <property type="entry name" value="Ish1"/>
    <property type="match status" value="4"/>
</dbReference>
<dbReference type="RefSeq" id="XP_037143426.1">
    <property type="nucleotide sequence ID" value="XM_037287531.1"/>
</dbReference>
<evidence type="ECO:0000313" key="3">
    <source>
        <dbReference type="Proteomes" id="UP000509704"/>
    </source>
</evidence>
<dbReference type="Proteomes" id="UP000509704">
    <property type="component" value="Chromosome 3"/>
</dbReference>
<dbReference type="KEGG" id="zmk:HG535_0C00470"/>
<keyword evidence="3" id="KW-1185">Reference proteome</keyword>
<dbReference type="EMBL" id="CP058606">
    <property type="protein sequence ID" value="QLG71698.1"/>
    <property type="molecule type" value="Genomic_DNA"/>
</dbReference>
<name>A0A7H9AZ57_ZYGMR</name>
<dbReference type="AlphaFoldDB" id="A0A7H9AZ57"/>